<keyword evidence="3" id="KW-1185">Reference proteome</keyword>
<evidence type="ECO:0000313" key="3">
    <source>
        <dbReference type="Proteomes" id="UP001161017"/>
    </source>
</evidence>
<evidence type="ECO:0000256" key="1">
    <source>
        <dbReference type="SAM" id="MobiDB-lite"/>
    </source>
</evidence>
<feature type="compositionally biased region" description="Low complexity" evidence="1">
    <location>
        <begin position="29"/>
        <end position="40"/>
    </location>
</feature>
<feature type="compositionally biased region" description="Basic and acidic residues" evidence="1">
    <location>
        <begin position="19"/>
        <end position="28"/>
    </location>
</feature>
<name>A0AA43QR15_9LECA</name>
<dbReference type="AlphaFoldDB" id="A0AA43QR15"/>
<feature type="compositionally biased region" description="Basic and acidic residues" evidence="1">
    <location>
        <begin position="390"/>
        <end position="399"/>
    </location>
</feature>
<comment type="caution">
    <text evidence="2">The sequence shown here is derived from an EMBL/GenBank/DDBJ whole genome shotgun (WGS) entry which is preliminary data.</text>
</comment>
<protein>
    <submittedName>
        <fullName evidence="2">Uncharacterized protein</fullName>
    </submittedName>
</protein>
<feature type="region of interest" description="Disordered" evidence="1">
    <location>
        <begin position="1"/>
        <end position="40"/>
    </location>
</feature>
<reference evidence="2" key="1">
    <citation type="journal article" date="2023" name="Genome Biol. Evol.">
        <title>First Whole Genome Sequence and Flow Cytometry Genome Size Data for the Lichen-Forming Fungus Ramalina farinacea (Ascomycota).</title>
        <authorList>
            <person name="Llewellyn T."/>
            <person name="Mian S."/>
            <person name="Hill R."/>
            <person name="Leitch I.J."/>
            <person name="Gaya E."/>
        </authorList>
    </citation>
    <scope>NUCLEOTIDE SEQUENCE</scope>
    <source>
        <strain evidence="2">LIQ254RAFAR</strain>
    </source>
</reference>
<sequence length="625" mass="68178">MSAKKFQMLPTPPSSQRSSRAERRKLNSSEESTASSQSTGSITIDITASEFRLGIPAPMRALPLRTASVDQKSPVSVAYQSIKYDVHWILGELEINYSTLSLVQRWEPGQSPTAADVTILIMADQSPHWQAALNEIQTLIIKKRLPFMRLEIMNEKAHLNFYLPTSNADFKKDWDSSLKARVLSTLGTAGQWRSLTILNRGHTRNTAVPTVTIELTEMADHLWQQVVYQNILEMLEDFPGVVDKHIAFVRPSGLTTLGRNPPPTALPIGAFSGPVPMGSSIGVGSSTGTIGGYVDVSFQGKVHTMGLTNHHVVENDSMTAGKLLYAMILTLSMGLTSSVDEKANGLRPDFTRMHIVKAPSQADTDASIQSFENNRASHRDQLYGPLVDQDDPHGSRRAESGLEFKVQYSSPDDTLEAHYRTAKAKEATCGDRINQVNNADITFGSIFATSGLSRYYGTLQPHQLPLGKTSVKTGNAIDWALINVTNRARIGGNLIPQDLTFGGDDTCLALGQTIGSAQLAEVEPGTKLFKKGRNGTCVGVVSRFEVEIMLEGRRYRAAVVMPTNVGPFLFNGDSGCFCFNERGTFCALGFAGCEESGAGYVLPTSWIYDDILARTGAEIVNPRLL</sequence>
<dbReference type="EMBL" id="JAPUFD010000013">
    <property type="protein sequence ID" value="MDI1491053.1"/>
    <property type="molecule type" value="Genomic_DNA"/>
</dbReference>
<dbReference type="Proteomes" id="UP001161017">
    <property type="component" value="Unassembled WGS sequence"/>
</dbReference>
<evidence type="ECO:0000313" key="2">
    <source>
        <dbReference type="EMBL" id="MDI1491053.1"/>
    </source>
</evidence>
<feature type="region of interest" description="Disordered" evidence="1">
    <location>
        <begin position="379"/>
        <end position="399"/>
    </location>
</feature>
<proteinExistence type="predicted"/>
<accession>A0AA43QR15</accession>
<gene>
    <name evidence="2" type="ORF">OHK93_002258</name>
</gene>
<organism evidence="2 3">
    <name type="scientific">Ramalina farinacea</name>
    <dbReference type="NCBI Taxonomy" id="258253"/>
    <lineage>
        <taxon>Eukaryota</taxon>
        <taxon>Fungi</taxon>
        <taxon>Dikarya</taxon>
        <taxon>Ascomycota</taxon>
        <taxon>Pezizomycotina</taxon>
        <taxon>Lecanoromycetes</taxon>
        <taxon>OSLEUM clade</taxon>
        <taxon>Lecanoromycetidae</taxon>
        <taxon>Lecanorales</taxon>
        <taxon>Lecanorineae</taxon>
        <taxon>Ramalinaceae</taxon>
        <taxon>Ramalina</taxon>
    </lineage>
</organism>